<dbReference type="EMBL" id="CP042305">
    <property type="protein sequence ID" value="QDZ14550.1"/>
    <property type="molecule type" value="Genomic_DNA"/>
</dbReference>
<proteinExistence type="predicted"/>
<evidence type="ECO:0000313" key="2">
    <source>
        <dbReference type="Proteomes" id="UP000320216"/>
    </source>
</evidence>
<dbReference type="KEGG" id="huw:FPZ11_07080"/>
<accession>A0A5B8M4P8</accession>
<keyword evidence="2" id="KW-1185">Reference proteome</keyword>
<gene>
    <name evidence="1" type="ORF">FPZ11_07080</name>
</gene>
<dbReference type="RefSeq" id="WP_146319563.1">
    <property type="nucleotide sequence ID" value="NZ_CP042305.1"/>
</dbReference>
<dbReference type="Proteomes" id="UP000320216">
    <property type="component" value="Chromosome"/>
</dbReference>
<sequence length="112" mass="12928">MSHQRHPMSLEVLRQEARDELAAVIEFRCRLGDDPWDFLPDLPSVDEQVVLTLREDTIEAHGLGEARSRAYHPSAAREERERFEYQLLRRVALDHPELTPAVWGMLGRLNAA</sequence>
<evidence type="ECO:0008006" key="3">
    <source>
        <dbReference type="Google" id="ProtNLM"/>
    </source>
</evidence>
<evidence type="ECO:0000313" key="1">
    <source>
        <dbReference type="EMBL" id="QDZ14550.1"/>
    </source>
</evidence>
<protein>
    <recommendedName>
        <fullName evidence="3">Tryptophan synthase subunit alpha</fullName>
    </recommendedName>
</protein>
<name>A0A5B8M4P8_9MICO</name>
<dbReference type="AlphaFoldDB" id="A0A5B8M4P8"/>
<organism evidence="1 2">
    <name type="scientific">Humibacter ginsenosidimutans</name>
    <dbReference type="NCBI Taxonomy" id="2599293"/>
    <lineage>
        <taxon>Bacteria</taxon>
        <taxon>Bacillati</taxon>
        <taxon>Actinomycetota</taxon>
        <taxon>Actinomycetes</taxon>
        <taxon>Micrococcales</taxon>
        <taxon>Microbacteriaceae</taxon>
        <taxon>Humibacter</taxon>
    </lineage>
</organism>
<dbReference type="OrthoDB" id="5114823at2"/>
<reference evidence="1 2" key="1">
    <citation type="submission" date="2019-07" db="EMBL/GenBank/DDBJ databases">
        <title>Full genome sequence of Humibacter sp. WJ7-1.</title>
        <authorList>
            <person name="Im W.-T."/>
        </authorList>
    </citation>
    <scope>NUCLEOTIDE SEQUENCE [LARGE SCALE GENOMIC DNA]</scope>
    <source>
        <strain evidence="1 2">WJ7-1</strain>
    </source>
</reference>